<dbReference type="InterPro" id="IPR023210">
    <property type="entry name" value="NADP_OxRdtase_dom"/>
</dbReference>
<protein>
    <recommendedName>
        <fullName evidence="2">NADP-dependent oxidoreductase domain-containing protein</fullName>
    </recommendedName>
</protein>
<dbReference type="EMBL" id="BARU01009798">
    <property type="protein sequence ID" value="GAH41732.1"/>
    <property type="molecule type" value="Genomic_DNA"/>
</dbReference>
<comment type="caution">
    <text evidence="3">The sequence shown here is derived from an EMBL/GenBank/DDBJ whole genome shotgun (WGS) entry which is preliminary data.</text>
</comment>
<organism evidence="3">
    <name type="scientific">marine sediment metagenome</name>
    <dbReference type="NCBI Taxonomy" id="412755"/>
    <lineage>
        <taxon>unclassified sequences</taxon>
        <taxon>metagenomes</taxon>
        <taxon>ecological metagenomes</taxon>
    </lineage>
</organism>
<gene>
    <name evidence="3" type="ORF">S03H2_18843</name>
</gene>
<dbReference type="GO" id="GO:0005737">
    <property type="term" value="C:cytoplasm"/>
    <property type="evidence" value="ECO:0007669"/>
    <property type="project" value="TreeGrafter"/>
</dbReference>
<accession>X1F9T3</accession>
<name>X1F9T3_9ZZZZ</name>
<evidence type="ECO:0000259" key="2">
    <source>
        <dbReference type="Pfam" id="PF00248"/>
    </source>
</evidence>
<dbReference type="PANTHER" id="PTHR43625">
    <property type="entry name" value="AFLATOXIN B1 ALDEHYDE REDUCTASE"/>
    <property type="match status" value="1"/>
</dbReference>
<evidence type="ECO:0000256" key="1">
    <source>
        <dbReference type="ARBA" id="ARBA00023002"/>
    </source>
</evidence>
<keyword evidence="1" id="KW-0560">Oxidoreductase</keyword>
<dbReference type="Pfam" id="PF00248">
    <property type="entry name" value="Aldo_ket_red"/>
    <property type="match status" value="1"/>
</dbReference>
<dbReference type="InterPro" id="IPR036812">
    <property type="entry name" value="NAD(P)_OxRdtase_dom_sf"/>
</dbReference>
<sequence>ETAKELGVTIVAWGPVASGLLTGKFHKDPQTLANTPLIRRRRFRRQIESSRPVITALDEIAARYDVTPAQVALNWLIHFQGDAVVVIPGASRVQHAEESAGAMKFILSDDELAQLDQITR</sequence>
<reference evidence="3" key="1">
    <citation type="journal article" date="2014" name="Front. Microbiol.">
        <title>High frequency of phylogenetically diverse reductive dehalogenase-homologous genes in deep subseafloor sedimentary metagenomes.</title>
        <authorList>
            <person name="Kawai M."/>
            <person name="Futagami T."/>
            <person name="Toyoda A."/>
            <person name="Takaki Y."/>
            <person name="Nishi S."/>
            <person name="Hori S."/>
            <person name="Arai W."/>
            <person name="Tsubouchi T."/>
            <person name="Morono Y."/>
            <person name="Uchiyama I."/>
            <person name="Ito T."/>
            <person name="Fujiyama A."/>
            <person name="Inagaki F."/>
            <person name="Takami H."/>
        </authorList>
    </citation>
    <scope>NUCLEOTIDE SEQUENCE</scope>
    <source>
        <strain evidence="3">Expedition CK06-06</strain>
    </source>
</reference>
<dbReference type="InterPro" id="IPR050791">
    <property type="entry name" value="Aldo-Keto_reductase"/>
</dbReference>
<feature type="domain" description="NADP-dependent oxidoreductase" evidence="2">
    <location>
        <begin position="1"/>
        <end position="118"/>
    </location>
</feature>
<dbReference type="SUPFAM" id="SSF51430">
    <property type="entry name" value="NAD(P)-linked oxidoreductase"/>
    <property type="match status" value="1"/>
</dbReference>
<feature type="non-terminal residue" evidence="3">
    <location>
        <position position="1"/>
    </location>
</feature>
<dbReference type="PANTHER" id="PTHR43625:SF5">
    <property type="entry name" value="PYRIDOXAL REDUCTASE, CHLOROPLASTIC"/>
    <property type="match status" value="1"/>
</dbReference>
<dbReference type="GO" id="GO:0016491">
    <property type="term" value="F:oxidoreductase activity"/>
    <property type="evidence" value="ECO:0007669"/>
    <property type="project" value="UniProtKB-KW"/>
</dbReference>
<evidence type="ECO:0000313" key="3">
    <source>
        <dbReference type="EMBL" id="GAH41732.1"/>
    </source>
</evidence>
<proteinExistence type="predicted"/>
<dbReference type="AlphaFoldDB" id="X1F9T3"/>
<dbReference type="Gene3D" id="3.20.20.100">
    <property type="entry name" value="NADP-dependent oxidoreductase domain"/>
    <property type="match status" value="1"/>
</dbReference>